<dbReference type="Proteomes" id="UP000233769">
    <property type="component" value="Chromosome tk0001"/>
</dbReference>
<accession>A0A2N9AXN5</accession>
<organism evidence="2 3">
    <name type="scientific">Methylorubrum extorquens</name>
    <name type="common">Methylobacterium dichloromethanicum</name>
    <name type="synonym">Methylobacterium extorquens</name>
    <dbReference type="NCBI Taxonomy" id="408"/>
    <lineage>
        <taxon>Bacteria</taxon>
        <taxon>Pseudomonadati</taxon>
        <taxon>Pseudomonadota</taxon>
        <taxon>Alphaproteobacteria</taxon>
        <taxon>Hyphomicrobiales</taxon>
        <taxon>Methylobacteriaceae</taxon>
        <taxon>Methylorubrum</taxon>
    </lineage>
</organism>
<feature type="region of interest" description="Disordered" evidence="1">
    <location>
        <begin position="68"/>
        <end position="104"/>
    </location>
</feature>
<protein>
    <submittedName>
        <fullName evidence="2">Uncharacterized protein</fullName>
    </submittedName>
</protein>
<dbReference type="EMBL" id="LT962688">
    <property type="protein sequence ID" value="SOR32086.1"/>
    <property type="molecule type" value="Genomic_DNA"/>
</dbReference>
<name>A0A2N9AXN5_METEX</name>
<proteinExistence type="predicted"/>
<gene>
    <name evidence="2" type="ORF">TK0001_5520</name>
</gene>
<evidence type="ECO:0000313" key="2">
    <source>
        <dbReference type="EMBL" id="SOR32086.1"/>
    </source>
</evidence>
<evidence type="ECO:0000256" key="1">
    <source>
        <dbReference type="SAM" id="MobiDB-lite"/>
    </source>
</evidence>
<dbReference type="AlphaFoldDB" id="A0A2N9AXN5"/>
<reference evidence="3" key="1">
    <citation type="submission" date="2017-10" db="EMBL/GenBank/DDBJ databases">
        <authorList>
            <person name="Regsiter A."/>
            <person name="William W."/>
        </authorList>
    </citation>
    <scope>NUCLEOTIDE SEQUENCE [LARGE SCALE GENOMIC DNA]</scope>
</reference>
<sequence length="133" mass="15272">MRHEAPERHARRFGCRPVRGVVPDQPEHRRRRARTLFCRQAMKNLFGGPCVCAGVMGAKYLLSRQPWRGGMPQRKAQQRAARRPSMCRRQGNTGANSNLDRKGRLVSGFYDPHGPVRMVHMLTVHPERSIKPH</sequence>
<evidence type="ECO:0000313" key="3">
    <source>
        <dbReference type="Proteomes" id="UP000233769"/>
    </source>
</evidence>
<feature type="compositionally biased region" description="Basic residues" evidence="1">
    <location>
        <begin position="76"/>
        <end position="86"/>
    </location>
</feature>